<dbReference type="Proteomes" id="UP000234681">
    <property type="component" value="Chromosome 10"/>
</dbReference>
<gene>
    <name evidence="2" type="ORF">rCG_34217</name>
</gene>
<dbReference type="EMBL" id="CH473948">
    <property type="protein sequence ID" value="EDM03990.1"/>
    <property type="molecule type" value="Genomic_DNA"/>
</dbReference>
<accession>A6HD85</accession>
<evidence type="ECO:0000256" key="1">
    <source>
        <dbReference type="SAM" id="MobiDB-lite"/>
    </source>
</evidence>
<evidence type="ECO:0000313" key="3">
    <source>
        <dbReference type="Proteomes" id="UP000234681"/>
    </source>
</evidence>
<proteinExistence type="predicted"/>
<reference evidence="2 3" key="1">
    <citation type="submission" date="2005-07" db="EMBL/GenBank/DDBJ databases">
        <authorList>
            <person name="Mural R.J."/>
            <person name="Li P.W."/>
            <person name="Adams M.D."/>
            <person name="Amanatides P.G."/>
            <person name="Baden-Tillson H."/>
            <person name="Barnstead M."/>
            <person name="Chin S.H."/>
            <person name="Dew I."/>
            <person name="Evans C.A."/>
            <person name="Ferriera S."/>
            <person name="Flanigan M."/>
            <person name="Fosler C."/>
            <person name="Glodek A."/>
            <person name="Gu Z."/>
            <person name="Holt R.A."/>
            <person name="Jennings D."/>
            <person name="Kraft C.L."/>
            <person name="Lu F."/>
            <person name="Nguyen T."/>
            <person name="Nusskern D.R."/>
            <person name="Pfannkoch C.M."/>
            <person name="Sitter C."/>
            <person name="Sutton G.G."/>
            <person name="Venter J.C."/>
            <person name="Wang Z."/>
            <person name="Woodage T."/>
            <person name="Zheng X.H."/>
            <person name="Zhong F."/>
        </authorList>
    </citation>
    <scope>NUCLEOTIDE SEQUENCE [LARGE SCALE GENOMIC DNA]</scope>
    <source>
        <strain>BN</strain>
        <strain evidence="3">Sprague-Dawley</strain>
    </source>
</reference>
<dbReference type="AlphaFoldDB" id="A6HD85"/>
<feature type="compositionally biased region" description="Polar residues" evidence="1">
    <location>
        <begin position="10"/>
        <end position="23"/>
    </location>
</feature>
<name>A6HD85_RAT</name>
<feature type="region of interest" description="Disordered" evidence="1">
    <location>
        <begin position="1"/>
        <end position="23"/>
    </location>
</feature>
<evidence type="ECO:0000313" key="2">
    <source>
        <dbReference type="EMBL" id="EDM03990.1"/>
    </source>
</evidence>
<organism evidence="2 3">
    <name type="scientific">Rattus norvegicus</name>
    <name type="common">Rat</name>
    <dbReference type="NCBI Taxonomy" id="10116"/>
    <lineage>
        <taxon>Eukaryota</taxon>
        <taxon>Metazoa</taxon>
        <taxon>Chordata</taxon>
        <taxon>Craniata</taxon>
        <taxon>Vertebrata</taxon>
        <taxon>Euteleostomi</taxon>
        <taxon>Mammalia</taxon>
        <taxon>Eutheria</taxon>
        <taxon>Euarchontoglires</taxon>
        <taxon>Glires</taxon>
        <taxon>Rodentia</taxon>
        <taxon>Myomorpha</taxon>
        <taxon>Muroidea</taxon>
        <taxon>Muridae</taxon>
        <taxon>Murinae</taxon>
        <taxon>Rattus</taxon>
    </lineage>
</organism>
<protein>
    <submittedName>
        <fullName evidence="2">RCG34217</fullName>
    </submittedName>
</protein>
<sequence>MPWTGMGMASSESRISSNLPQSTELSRDKISLCIPGCPGTHIVDQTSLEVTETLHLGLKAYSPNPALHLL</sequence>